<accession>A0A645E221</accession>
<protein>
    <submittedName>
        <fullName evidence="3">Uncharacterized protein</fullName>
    </submittedName>
</protein>
<dbReference type="EMBL" id="VSSQ01041934">
    <property type="protein sequence ID" value="MPM95438.1"/>
    <property type="molecule type" value="Genomic_DNA"/>
</dbReference>
<evidence type="ECO:0000313" key="3">
    <source>
        <dbReference type="EMBL" id="MPM95438.1"/>
    </source>
</evidence>
<gene>
    <name evidence="3" type="ORF">SDC9_142592</name>
</gene>
<name>A0A645E221_9ZZZZ</name>
<evidence type="ECO:0000256" key="2">
    <source>
        <dbReference type="SAM" id="Phobius"/>
    </source>
</evidence>
<dbReference type="AlphaFoldDB" id="A0A645E221"/>
<keyword evidence="2" id="KW-1133">Transmembrane helix</keyword>
<keyword evidence="2" id="KW-0812">Transmembrane</keyword>
<proteinExistence type="predicted"/>
<keyword evidence="2" id="KW-0472">Membrane</keyword>
<feature type="region of interest" description="Disordered" evidence="1">
    <location>
        <begin position="73"/>
        <end position="92"/>
    </location>
</feature>
<organism evidence="3">
    <name type="scientific">bioreactor metagenome</name>
    <dbReference type="NCBI Taxonomy" id="1076179"/>
    <lineage>
        <taxon>unclassified sequences</taxon>
        <taxon>metagenomes</taxon>
        <taxon>ecological metagenomes</taxon>
    </lineage>
</organism>
<comment type="caution">
    <text evidence="3">The sequence shown here is derived from an EMBL/GenBank/DDBJ whole genome shotgun (WGS) entry which is preliminary data.</text>
</comment>
<feature type="transmembrane region" description="Helical" evidence="2">
    <location>
        <begin position="30"/>
        <end position="62"/>
    </location>
</feature>
<feature type="compositionally biased region" description="Polar residues" evidence="1">
    <location>
        <begin position="77"/>
        <end position="92"/>
    </location>
</feature>
<reference evidence="3" key="1">
    <citation type="submission" date="2019-08" db="EMBL/GenBank/DDBJ databases">
        <authorList>
            <person name="Kucharzyk K."/>
            <person name="Murdoch R.W."/>
            <person name="Higgins S."/>
            <person name="Loffler F."/>
        </authorList>
    </citation>
    <scope>NUCLEOTIDE SEQUENCE</scope>
</reference>
<sequence length="92" mass="10259">MEGETELIQLWKASDTWNRMSRGFQNSARFVVNAIGAIGIFLAVAILPVGILFLAIGLPIILHKKNKRKKAALLKAQQMNQAEPEQTTKQNE</sequence>
<evidence type="ECO:0000256" key="1">
    <source>
        <dbReference type="SAM" id="MobiDB-lite"/>
    </source>
</evidence>